<dbReference type="SUPFAM" id="SSF49265">
    <property type="entry name" value="Fibronectin type III"/>
    <property type="match status" value="4"/>
</dbReference>
<protein>
    <recommendedName>
        <fullName evidence="1">Fibronectin type-III domain-containing protein</fullName>
    </recommendedName>
</protein>
<proteinExistence type="predicted"/>
<dbReference type="Proteomes" id="UP001434883">
    <property type="component" value="Unassembled WGS sequence"/>
</dbReference>
<dbReference type="EMBL" id="JAHRIN010058922">
    <property type="protein sequence ID" value="MEQ2211433.1"/>
    <property type="molecule type" value="Genomic_DNA"/>
</dbReference>
<dbReference type="InterPro" id="IPR003961">
    <property type="entry name" value="FN3_dom"/>
</dbReference>
<dbReference type="InterPro" id="IPR013783">
    <property type="entry name" value="Ig-like_fold"/>
</dbReference>
<feature type="domain" description="Fibronectin type-III" evidence="1">
    <location>
        <begin position="210"/>
        <end position="297"/>
    </location>
</feature>
<evidence type="ECO:0000313" key="2">
    <source>
        <dbReference type="EMBL" id="MEQ2211433.1"/>
    </source>
</evidence>
<keyword evidence="3" id="KW-1185">Reference proteome</keyword>
<accession>A0ABV0RVA4</accession>
<comment type="caution">
    <text evidence="2">The sequence shown here is derived from an EMBL/GenBank/DDBJ whole genome shotgun (WGS) entry which is preliminary data.</text>
</comment>
<dbReference type="CDD" id="cd00063">
    <property type="entry name" value="FN3"/>
    <property type="match status" value="1"/>
</dbReference>
<dbReference type="InterPro" id="IPR036116">
    <property type="entry name" value="FN3_sf"/>
</dbReference>
<feature type="domain" description="Fibronectin type-III" evidence="1">
    <location>
        <begin position="9"/>
        <end position="99"/>
    </location>
</feature>
<name>A0ABV0RVA4_9TELE</name>
<sequence length="489" mass="53929">MSMLLVVQPPVGIETTQTDGEKARVTWKPVENVLMYQVTIQNLDEPTRKPSVYNVTDTKLDVNGIRPCSSYLITVSSFSKFLLLSEPTNYNYSTNMHEQEHHLYHHRTEMWPILRGERNTYIRQLQEPIQHHFSFISDWVTWKMNSGTLFYIAVAKASDNVINSCNSIDASCIINGLKCSSNYTVYVIASNFYCNSSESKMIPLKTADCSPSNVTTSLDCASNEALISWQWESPISSFTASIVDDVDGRLSCSSTTTSCKVPNLKCGRLYNVSVSHRDAANCSSMPSQFIYMESAPCDPANVTASLNCLSDVVTVTWSASAGANYYTVIAEANGYVDSCNSTSTSCGLTRLQCGENYTVTVLAGDTRFVIRYICSNTKTLEFPLNQIVKHLAVFSPSAPCTPGNVEHQYYCGPGNALVSWDEALGRDSFYVRTQSGNHTVFCTASQDTDCSLPPLQCSRTYDVEVIAVAANCNSSVPGITKIQTGKNWT</sequence>
<reference evidence="2 3" key="1">
    <citation type="submission" date="2021-06" db="EMBL/GenBank/DDBJ databases">
        <authorList>
            <person name="Palmer J.M."/>
        </authorList>
    </citation>
    <scope>NUCLEOTIDE SEQUENCE [LARGE SCALE GENOMIC DNA]</scope>
    <source>
        <strain evidence="2 3">XC_2019</strain>
        <tissue evidence="2">Muscle</tissue>
    </source>
</reference>
<dbReference type="SMART" id="SM00060">
    <property type="entry name" value="FN3"/>
    <property type="match status" value="5"/>
</dbReference>
<evidence type="ECO:0000313" key="3">
    <source>
        <dbReference type="Proteomes" id="UP001434883"/>
    </source>
</evidence>
<dbReference type="Gene3D" id="2.60.40.10">
    <property type="entry name" value="Immunoglobulins"/>
    <property type="match status" value="3"/>
</dbReference>
<dbReference type="Pfam" id="PF00041">
    <property type="entry name" value="fn3"/>
    <property type="match status" value="1"/>
</dbReference>
<dbReference type="PANTHER" id="PTHR47135">
    <property type="entry name" value="FIBRONECTIN TYPE III DOMAIN-CONTAINING PROTEIN 7"/>
    <property type="match status" value="1"/>
</dbReference>
<dbReference type="PROSITE" id="PS50853">
    <property type="entry name" value="FN3"/>
    <property type="match status" value="2"/>
</dbReference>
<evidence type="ECO:0000259" key="1">
    <source>
        <dbReference type="PROSITE" id="PS50853"/>
    </source>
</evidence>
<organism evidence="2 3">
    <name type="scientific">Xenoophorus captivus</name>
    <dbReference type="NCBI Taxonomy" id="1517983"/>
    <lineage>
        <taxon>Eukaryota</taxon>
        <taxon>Metazoa</taxon>
        <taxon>Chordata</taxon>
        <taxon>Craniata</taxon>
        <taxon>Vertebrata</taxon>
        <taxon>Euteleostomi</taxon>
        <taxon>Actinopterygii</taxon>
        <taxon>Neopterygii</taxon>
        <taxon>Teleostei</taxon>
        <taxon>Neoteleostei</taxon>
        <taxon>Acanthomorphata</taxon>
        <taxon>Ovalentaria</taxon>
        <taxon>Atherinomorphae</taxon>
        <taxon>Cyprinodontiformes</taxon>
        <taxon>Goodeidae</taxon>
        <taxon>Xenoophorus</taxon>
    </lineage>
</organism>
<gene>
    <name evidence="2" type="ORF">XENOCAPTIV_000729</name>
</gene>